<evidence type="ECO:0000256" key="6">
    <source>
        <dbReference type="SAM" id="MobiDB-lite"/>
    </source>
</evidence>
<feature type="transmembrane region" description="Helical" evidence="7">
    <location>
        <begin position="184"/>
        <end position="205"/>
    </location>
</feature>
<dbReference type="AlphaFoldDB" id="A0A5D0TQB2"/>
<dbReference type="CDD" id="cd06574">
    <property type="entry name" value="TM_PBP1_branched-chain-AA_like"/>
    <property type="match status" value="1"/>
</dbReference>
<feature type="transmembrane region" description="Helical" evidence="7">
    <location>
        <begin position="293"/>
        <end position="314"/>
    </location>
</feature>
<evidence type="ECO:0000313" key="8">
    <source>
        <dbReference type="EMBL" id="TYC07590.1"/>
    </source>
</evidence>
<feature type="compositionally biased region" description="Low complexity" evidence="6">
    <location>
        <begin position="41"/>
        <end position="51"/>
    </location>
</feature>
<feature type="region of interest" description="Disordered" evidence="6">
    <location>
        <begin position="350"/>
        <end position="369"/>
    </location>
</feature>
<organism evidence="8 9">
    <name type="scientific">Actinomadura syzygii</name>
    <dbReference type="NCBI Taxonomy" id="1427538"/>
    <lineage>
        <taxon>Bacteria</taxon>
        <taxon>Bacillati</taxon>
        <taxon>Actinomycetota</taxon>
        <taxon>Actinomycetes</taxon>
        <taxon>Streptosporangiales</taxon>
        <taxon>Thermomonosporaceae</taxon>
        <taxon>Actinomadura</taxon>
    </lineage>
</organism>
<feature type="compositionally biased region" description="Basic and acidic residues" evidence="6">
    <location>
        <begin position="31"/>
        <end position="40"/>
    </location>
</feature>
<feature type="compositionally biased region" description="Basic and acidic residues" evidence="6">
    <location>
        <begin position="13"/>
        <end position="24"/>
    </location>
</feature>
<comment type="caution">
    <text evidence="8">The sequence shown here is derived from an EMBL/GenBank/DDBJ whole genome shotgun (WGS) entry which is preliminary data.</text>
</comment>
<reference evidence="8 9" key="1">
    <citation type="submission" date="2019-08" db="EMBL/GenBank/DDBJ databases">
        <title>Actinomadura sp. nov. CYP1-5 isolated from mountain soil.</title>
        <authorList>
            <person name="Songsumanus A."/>
            <person name="Kuncharoen N."/>
            <person name="Kudo T."/>
            <person name="Yuki M."/>
            <person name="Igarashi Y."/>
            <person name="Tanasupawat S."/>
        </authorList>
    </citation>
    <scope>NUCLEOTIDE SEQUENCE [LARGE SCALE GENOMIC DNA]</scope>
    <source>
        <strain evidence="8 9">GKU157</strain>
    </source>
</reference>
<dbReference type="EMBL" id="VSFF01000021">
    <property type="protein sequence ID" value="TYC07590.1"/>
    <property type="molecule type" value="Genomic_DNA"/>
</dbReference>
<dbReference type="OrthoDB" id="9778389at2"/>
<name>A0A5D0TQB2_9ACTN</name>
<dbReference type="GO" id="GO:0005886">
    <property type="term" value="C:plasma membrane"/>
    <property type="evidence" value="ECO:0007669"/>
    <property type="project" value="UniProtKB-SubCell"/>
</dbReference>
<dbReference type="GO" id="GO:0022857">
    <property type="term" value="F:transmembrane transporter activity"/>
    <property type="evidence" value="ECO:0007669"/>
    <property type="project" value="InterPro"/>
</dbReference>
<comment type="subcellular location">
    <subcellularLocation>
        <location evidence="1">Cell membrane</location>
        <topology evidence="1">Multi-pass membrane protein</topology>
    </subcellularLocation>
</comment>
<sequence length="369" mass="38373">MMRTVLLALAHGPSERSADERRCNTESGRSLAERPHESRSRSSSTATRRACSMSSVMTDTFVTGLPLVPLVLGIYLVMRIREDFDLTVDGSFAIGGAVGGTALVHGVPVPFAMALAIAAGVGAGLVTTVVHLGLGVPIMLAGLVTSLGLYSINLRTMGTPSVSLTSEHTLFSGLQALDPVARDWVSIAILFLFAVAALGAVGLFLRTEIGLALRVSGHNTRLIRSQGVSERRLIAINLLLANGLSSLSGVLVVQNQGFADVNMGVGVLIAGLGALLLGELITRPGGSRILRGLLAVLIGAVLYRLVLTMALNAGLSPTDLNLVTALTLIGAFALNRVVARAGRTLAQRRSGQRSASSWDTTHTKGAVSA</sequence>
<proteinExistence type="predicted"/>
<evidence type="ECO:0000256" key="5">
    <source>
        <dbReference type="ARBA" id="ARBA00023136"/>
    </source>
</evidence>
<evidence type="ECO:0000256" key="2">
    <source>
        <dbReference type="ARBA" id="ARBA00022475"/>
    </source>
</evidence>
<dbReference type="PANTHER" id="PTHR32196">
    <property type="entry name" value="ABC TRANSPORTER PERMEASE PROTEIN YPHD-RELATED-RELATED"/>
    <property type="match status" value="1"/>
</dbReference>
<keyword evidence="3 7" id="KW-0812">Transmembrane</keyword>
<evidence type="ECO:0000256" key="3">
    <source>
        <dbReference type="ARBA" id="ARBA00022692"/>
    </source>
</evidence>
<keyword evidence="4 7" id="KW-1133">Transmembrane helix</keyword>
<keyword evidence="5 7" id="KW-0472">Membrane</keyword>
<dbReference type="Pfam" id="PF02653">
    <property type="entry name" value="BPD_transp_2"/>
    <property type="match status" value="1"/>
</dbReference>
<evidence type="ECO:0000313" key="9">
    <source>
        <dbReference type="Proteomes" id="UP000322634"/>
    </source>
</evidence>
<dbReference type="InterPro" id="IPR001851">
    <property type="entry name" value="ABC_transp_permease"/>
</dbReference>
<feature type="region of interest" description="Disordered" evidence="6">
    <location>
        <begin position="11"/>
        <end position="51"/>
    </location>
</feature>
<evidence type="ECO:0000256" key="1">
    <source>
        <dbReference type="ARBA" id="ARBA00004651"/>
    </source>
</evidence>
<evidence type="ECO:0000256" key="4">
    <source>
        <dbReference type="ARBA" id="ARBA00022989"/>
    </source>
</evidence>
<accession>A0A5D0TQB2</accession>
<feature type="transmembrane region" description="Helical" evidence="7">
    <location>
        <begin position="261"/>
        <end position="281"/>
    </location>
</feature>
<protein>
    <submittedName>
        <fullName evidence="8">ABC transporter permease</fullName>
    </submittedName>
</protein>
<keyword evidence="2" id="KW-1003">Cell membrane</keyword>
<evidence type="ECO:0000256" key="7">
    <source>
        <dbReference type="SAM" id="Phobius"/>
    </source>
</evidence>
<dbReference type="Proteomes" id="UP000322634">
    <property type="component" value="Unassembled WGS sequence"/>
</dbReference>
<feature type="transmembrane region" description="Helical" evidence="7">
    <location>
        <begin position="233"/>
        <end position="255"/>
    </location>
</feature>
<feature type="transmembrane region" description="Helical" evidence="7">
    <location>
        <begin position="60"/>
        <end position="77"/>
    </location>
</feature>
<feature type="transmembrane region" description="Helical" evidence="7">
    <location>
        <begin position="320"/>
        <end position="339"/>
    </location>
</feature>
<keyword evidence="9" id="KW-1185">Reference proteome</keyword>
<dbReference type="PANTHER" id="PTHR32196:SF69">
    <property type="entry name" value="BRANCHED-CHAIN AMINO ACID TRANSPORT SYSTEM, PERMEASE PROTEIN"/>
    <property type="match status" value="1"/>
</dbReference>
<gene>
    <name evidence="8" type="ORF">FXF65_42065</name>
</gene>